<accession>A0A074Z0Q4</accession>
<dbReference type="RefSeq" id="XP_013341089.1">
    <property type="nucleotide sequence ID" value="XM_013485635.1"/>
</dbReference>
<organism evidence="11 12">
    <name type="scientific">Aureobasidium subglaciale (strain EXF-2481)</name>
    <name type="common">Aureobasidium pullulans var. subglaciale</name>
    <dbReference type="NCBI Taxonomy" id="1043005"/>
    <lineage>
        <taxon>Eukaryota</taxon>
        <taxon>Fungi</taxon>
        <taxon>Dikarya</taxon>
        <taxon>Ascomycota</taxon>
        <taxon>Pezizomycotina</taxon>
        <taxon>Dothideomycetes</taxon>
        <taxon>Dothideomycetidae</taxon>
        <taxon>Dothideales</taxon>
        <taxon>Saccotheciaceae</taxon>
        <taxon>Aureobasidium</taxon>
    </lineage>
</organism>
<evidence type="ECO:0000256" key="2">
    <source>
        <dbReference type="ARBA" id="ARBA00011534"/>
    </source>
</evidence>
<dbReference type="SUPFAM" id="SSF56112">
    <property type="entry name" value="Protein kinase-like (PK-like)"/>
    <property type="match status" value="1"/>
</dbReference>
<proteinExistence type="predicted"/>
<comment type="catalytic activity">
    <reaction evidence="8">
        <text>L-threonyl-[protein] + ATP = O-phospho-L-threonyl-[protein] + ADP + H(+)</text>
        <dbReference type="Rhea" id="RHEA:46608"/>
        <dbReference type="Rhea" id="RHEA-COMP:11060"/>
        <dbReference type="Rhea" id="RHEA-COMP:11605"/>
        <dbReference type="ChEBI" id="CHEBI:15378"/>
        <dbReference type="ChEBI" id="CHEBI:30013"/>
        <dbReference type="ChEBI" id="CHEBI:30616"/>
        <dbReference type="ChEBI" id="CHEBI:61977"/>
        <dbReference type="ChEBI" id="CHEBI:456216"/>
        <dbReference type="EC" id="2.7.11.1"/>
    </reaction>
</comment>
<protein>
    <recommendedName>
        <fullName evidence="5">EKC/KEOPS complex subunit BUD32</fullName>
        <ecNumber evidence="3">2.7.11.1</ecNumber>
    </recommendedName>
    <alternativeName>
        <fullName evidence="6 7">Atypical Serine/threonine protein kinase BUD32</fullName>
    </alternativeName>
    <alternativeName>
        <fullName evidence="4">EKC/KEOPS complex subunit bud32</fullName>
    </alternativeName>
</protein>
<evidence type="ECO:0000256" key="7">
    <source>
        <dbReference type="ARBA" id="ARBA00033194"/>
    </source>
</evidence>
<evidence type="ECO:0000256" key="9">
    <source>
        <dbReference type="ARBA" id="ARBA00048679"/>
    </source>
</evidence>
<dbReference type="GeneID" id="25371208"/>
<evidence type="ECO:0000256" key="4">
    <source>
        <dbReference type="ARBA" id="ARBA00013948"/>
    </source>
</evidence>
<dbReference type="HOGENOM" id="CLU_708945_0_0_1"/>
<evidence type="ECO:0000256" key="8">
    <source>
        <dbReference type="ARBA" id="ARBA00047899"/>
    </source>
</evidence>
<comment type="function">
    <text evidence="1">Component of the EKC/KEOPS complex that is required for the formation of a threonylcarbamoyl group on adenosine at position 37 (t(6)A37) in tRNAs that read codons beginning with adenine. The complex is probably involved in the transfer of the threonylcarbamoyl moiety of threonylcarbamoyl-AMP (TC-AMP) to the N6 group of A37. BUD32 has ATPase activity in the context of the EKC/KEOPS complex and likely plays a supporting role to the catalytic subunit KAE1. The EKC/KEOPS complex also promotes both telomere uncapping and telomere elongation. The complex is required for efficient recruitment of transcriptional coactivators.</text>
</comment>
<dbReference type="GO" id="GO:0004674">
    <property type="term" value="F:protein serine/threonine kinase activity"/>
    <property type="evidence" value="ECO:0007669"/>
    <property type="project" value="UniProtKB-EC"/>
</dbReference>
<reference evidence="11 12" key="1">
    <citation type="journal article" date="2014" name="BMC Genomics">
        <title>Genome sequencing of four Aureobasidium pullulans varieties: biotechnological potential, stress tolerance, and description of new species.</title>
        <authorList>
            <person name="Gostin Ar C."/>
            <person name="Ohm R.A."/>
            <person name="Kogej T."/>
            <person name="Sonjak S."/>
            <person name="Turk M."/>
            <person name="Zajc J."/>
            <person name="Zalar P."/>
            <person name="Grube M."/>
            <person name="Sun H."/>
            <person name="Han J."/>
            <person name="Sharma A."/>
            <person name="Chiniquy J."/>
            <person name="Ngan C.Y."/>
            <person name="Lipzen A."/>
            <person name="Barry K."/>
            <person name="Grigoriev I.V."/>
            <person name="Gunde-Cimerman N."/>
        </authorList>
    </citation>
    <scope>NUCLEOTIDE SEQUENCE [LARGE SCALE GENOMIC DNA]</scope>
    <source>
        <strain evidence="11 12">EXF-2481</strain>
    </source>
</reference>
<dbReference type="PROSITE" id="PS00109">
    <property type="entry name" value="PROTEIN_KINASE_TYR"/>
    <property type="match status" value="1"/>
</dbReference>
<evidence type="ECO:0000256" key="3">
    <source>
        <dbReference type="ARBA" id="ARBA00012513"/>
    </source>
</evidence>
<gene>
    <name evidence="11" type="ORF">AUEXF2481DRAFT_7398</name>
</gene>
<evidence type="ECO:0000313" key="12">
    <source>
        <dbReference type="Proteomes" id="UP000030641"/>
    </source>
</evidence>
<keyword evidence="12" id="KW-1185">Reference proteome</keyword>
<evidence type="ECO:0000313" key="11">
    <source>
        <dbReference type="EMBL" id="KEQ92656.1"/>
    </source>
</evidence>
<dbReference type="InterPro" id="IPR008266">
    <property type="entry name" value="Tyr_kinase_AS"/>
</dbReference>
<dbReference type="InterPro" id="IPR011009">
    <property type="entry name" value="Kinase-like_dom_sf"/>
</dbReference>
<evidence type="ECO:0000256" key="5">
    <source>
        <dbReference type="ARBA" id="ARBA00019973"/>
    </source>
</evidence>
<evidence type="ECO:0000256" key="1">
    <source>
        <dbReference type="ARBA" id="ARBA00003747"/>
    </source>
</evidence>
<dbReference type="Proteomes" id="UP000030641">
    <property type="component" value="Unassembled WGS sequence"/>
</dbReference>
<evidence type="ECO:0000259" key="10">
    <source>
        <dbReference type="PROSITE" id="PS50011"/>
    </source>
</evidence>
<dbReference type="InterPro" id="IPR001245">
    <property type="entry name" value="Ser-Thr/Tyr_kinase_cat_dom"/>
</dbReference>
<name>A0A074Z0Q4_AURSE</name>
<dbReference type="AlphaFoldDB" id="A0A074Z0Q4"/>
<dbReference type="PROSITE" id="PS50011">
    <property type="entry name" value="PROTEIN_KINASE_DOM"/>
    <property type="match status" value="1"/>
</dbReference>
<feature type="domain" description="Protein kinase" evidence="10">
    <location>
        <begin position="69"/>
        <end position="344"/>
    </location>
</feature>
<sequence>MNPDRPREPHWLLRPFIDNRVFVDLREGVQPTLAALFLKWTFRATDHPGTARPLRNGDWYPMRPTVDDYGHEQPLGEGGVGVAHLWGCIDENNRVIDRVIVKNNYPGTATWSRPHMWRDGQIGGEPRESMIGNHVYNELEAANPGDGKYVTRCFGYGGVYKLYLEYCPLGDLWDQISRQAESEEVPVRKKRGSNGRLRVEKVRSPSGRFRAKTKTIENFPYHEGFVWMMFEALAKCAVAMERANFVHGDMAPSNIFLDENNSNRFKIWPLPKLADFGSSRYIDPATKDRSAGLNESIQELHAPPELMSIPEGWEMPGLEVTHRTNIWQIGMIIICMMRLDPELP</sequence>
<dbReference type="InterPro" id="IPR053083">
    <property type="entry name" value="TF_kinase-domain_protein"/>
</dbReference>
<dbReference type="Gene3D" id="1.10.510.10">
    <property type="entry name" value="Transferase(Phosphotransferase) domain 1"/>
    <property type="match status" value="1"/>
</dbReference>
<dbReference type="PANTHER" id="PTHR44305:SF24">
    <property type="entry name" value="TYROSINE-PROTEIN KINASE C03B1.5-RELATED"/>
    <property type="match status" value="1"/>
</dbReference>
<dbReference type="GO" id="GO:0005524">
    <property type="term" value="F:ATP binding"/>
    <property type="evidence" value="ECO:0007669"/>
    <property type="project" value="InterPro"/>
</dbReference>
<evidence type="ECO:0000256" key="6">
    <source>
        <dbReference type="ARBA" id="ARBA00030980"/>
    </source>
</evidence>
<comment type="catalytic activity">
    <reaction evidence="9">
        <text>L-seryl-[protein] + ATP = O-phospho-L-seryl-[protein] + ADP + H(+)</text>
        <dbReference type="Rhea" id="RHEA:17989"/>
        <dbReference type="Rhea" id="RHEA-COMP:9863"/>
        <dbReference type="Rhea" id="RHEA-COMP:11604"/>
        <dbReference type="ChEBI" id="CHEBI:15378"/>
        <dbReference type="ChEBI" id="CHEBI:29999"/>
        <dbReference type="ChEBI" id="CHEBI:30616"/>
        <dbReference type="ChEBI" id="CHEBI:83421"/>
        <dbReference type="ChEBI" id="CHEBI:456216"/>
        <dbReference type="EC" id="2.7.11.1"/>
    </reaction>
</comment>
<dbReference type="OrthoDB" id="310217at2759"/>
<dbReference type="Pfam" id="PF07714">
    <property type="entry name" value="PK_Tyr_Ser-Thr"/>
    <property type="match status" value="1"/>
</dbReference>
<dbReference type="EMBL" id="KL584769">
    <property type="protein sequence ID" value="KEQ92656.1"/>
    <property type="molecule type" value="Genomic_DNA"/>
</dbReference>
<comment type="subunit">
    <text evidence="2">Component of the EKC/KEOPS complex composed of at least BUD32, CGI121, GON7, KAE1 and PCC1; the whole complex dimerizes.</text>
</comment>
<dbReference type="InterPro" id="IPR000719">
    <property type="entry name" value="Prot_kinase_dom"/>
</dbReference>
<dbReference type="InParanoid" id="A0A074Z0Q4"/>
<dbReference type="EC" id="2.7.11.1" evidence="3"/>
<dbReference type="PANTHER" id="PTHR44305">
    <property type="entry name" value="SI:DKEY-192D15.2-RELATED"/>
    <property type="match status" value="1"/>
</dbReference>